<comment type="caution">
    <text evidence="2">The sequence shown here is derived from an EMBL/GenBank/DDBJ whole genome shotgun (WGS) entry which is preliminary data.</text>
</comment>
<gene>
    <name evidence="2" type="ORF">B0T22DRAFT_448463</name>
</gene>
<feature type="chain" id="PRO_5042191579" description="Secreted protein" evidence="1">
    <location>
        <begin position="24"/>
        <end position="116"/>
    </location>
</feature>
<organism evidence="2 3">
    <name type="scientific">Podospora appendiculata</name>
    <dbReference type="NCBI Taxonomy" id="314037"/>
    <lineage>
        <taxon>Eukaryota</taxon>
        <taxon>Fungi</taxon>
        <taxon>Dikarya</taxon>
        <taxon>Ascomycota</taxon>
        <taxon>Pezizomycotina</taxon>
        <taxon>Sordariomycetes</taxon>
        <taxon>Sordariomycetidae</taxon>
        <taxon>Sordariales</taxon>
        <taxon>Podosporaceae</taxon>
        <taxon>Podospora</taxon>
    </lineage>
</organism>
<feature type="signal peptide" evidence="1">
    <location>
        <begin position="1"/>
        <end position="23"/>
    </location>
</feature>
<keyword evidence="3" id="KW-1185">Reference proteome</keyword>
<evidence type="ECO:0008006" key="4">
    <source>
        <dbReference type="Google" id="ProtNLM"/>
    </source>
</evidence>
<proteinExistence type="predicted"/>
<evidence type="ECO:0000313" key="3">
    <source>
        <dbReference type="Proteomes" id="UP001270362"/>
    </source>
</evidence>
<reference evidence="2" key="1">
    <citation type="journal article" date="2023" name="Mol. Phylogenet. Evol.">
        <title>Genome-scale phylogeny and comparative genomics of the fungal order Sordariales.</title>
        <authorList>
            <person name="Hensen N."/>
            <person name="Bonometti L."/>
            <person name="Westerberg I."/>
            <person name="Brannstrom I.O."/>
            <person name="Guillou S."/>
            <person name="Cros-Aarteil S."/>
            <person name="Calhoun S."/>
            <person name="Haridas S."/>
            <person name="Kuo A."/>
            <person name="Mondo S."/>
            <person name="Pangilinan J."/>
            <person name="Riley R."/>
            <person name="LaButti K."/>
            <person name="Andreopoulos B."/>
            <person name="Lipzen A."/>
            <person name="Chen C."/>
            <person name="Yan M."/>
            <person name="Daum C."/>
            <person name="Ng V."/>
            <person name="Clum A."/>
            <person name="Steindorff A."/>
            <person name="Ohm R.A."/>
            <person name="Martin F."/>
            <person name="Silar P."/>
            <person name="Natvig D.O."/>
            <person name="Lalanne C."/>
            <person name="Gautier V."/>
            <person name="Ament-Velasquez S.L."/>
            <person name="Kruys A."/>
            <person name="Hutchinson M.I."/>
            <person name="Powell A.J."/>
            <person name="Barry K."/>
            <person name="Miller A.N."/>
            <person name="Grigoriev I.V."/>
            <person name="Debuchy R."/>
            <person name="Gladieux P."/>
            <person name="Hiltunen Thoren M."/>
            <person name="Johannesson H."/>
        </authorList>
    </citation>
    <scope>NUCLEOTIDE SEQUENCE</scope>
    <source>
        <strain evidence="2">CBS 314.62</strain>
    </source>
</reference>
<dbReference type="AlphaFoldDB" id="A0AAE0XGF2"/>
<protein>
    <recommendedName>
        <fullName evidence="4">Secreted protein</fullName>
    </recommendedName>
</protein>
<evidence type="ECO:0000256" key="1">
    <source>
        <dbReference type="SAM" id="SignalP"/>
    </source>
</evidence>
<keyword evidence="1" id="KW-0732">Signal</keyword>
<evidence type="ECO:0000313" key="2">
    <source>
        <dbReference type="EMBL" id="KAK3692883.1"/>
    </source>
</evidence>
<accession>A0AAE0XGF2</accession>
<sequence length="116" mass="12701">MSTFLSFFFSLMVSHCLLRYVSSLFSNSFRSRLYVPGIPSPSLFWVCCGSILAAQSLSGFARELCSIVKPTAPTGLSRCFTLDVLLPKKTCSQIVPGSSTSSHDSYYPVIDGQMQP</sequence>
<dbReference type="EMBL" id="JAULSO010000001">
    <property type="protein sequence ID" value="KAK3692883.1"/>
    <property type="molecule type" value="Genomic_DNA"/>
</dbReference>
<name>A0AAE0XGF2_9PEZI</name>
<reference evidence="2" key="2">
    <citation type="submission" date="2023-06" db="EMBL/GenBank/DDBJ databases">
        <authorList>
            <consortium name="Lawrence Berkeley National Laboratory"/>
            <person name="Haridas S."/>
            <person name="Hensen N."/>
            <person name="Bonometti L."/>
            <person name="Westerberg I."/>
            <person name="Brannstrom I.O."/>
            <person name="Guillou S."/>
            <person name="Cros-Aarteil S."/>
            <person name="Calhoun S."/>
            <person name="Kuo A."/>
            <person name="Mondo S."/>
            <person name="Pangilinan J."/>
            <person name="Riley R."/>
            <person name="Labutti K."/>
            <person name="Andreopoulos B."/>
            <person name="Lipzen A."/>
            <person name="Chen C."/>
            <person name="Yanf M."/>
            <person name="Daum C."/>
            <person name="Ng V."/>
            <person name="Clum A."/>
            <person name="Steindorff A."/>
            <person name="Ohm R."/>
            <person name="Martin F."/>
            <person name="Silar P."/>
            <person name="Natvig D."/>
            <person name="Lalanne C."/>
            <person name="Gautier V."/>
            <person name="Ament-Velasquez S.L."/>
            <person name="Kruys A."/>
            <person name="Hutchinson M.I."/>
            <person name="Powell A.J."/>
            <person name="Barry K."/>
            <person name="Miller A.N."/>
            <person name="Grigoriev I.V."/>
            <person name="Debuchy R."/>
            <person name="Gladieux P."/>
            <person name="Thoren M.H."/>
            <person name="Johannesson H."/>
        </authorList>
    </citation>
    <scope>NUCLEOTIDE SEQUENCE</scope>
    <source>
        <strain evidence="2">CBS 314.62</strain>
    </source>
</reference>
<dbReference type="Proteomes" id="UP001270362">
    <property type="component" value="Unassembled WGS sequence"/>
</dbReference>